<evidence type="ECO:0000256" key="7">
    <source>
        <dbReference type="ARBA" id="ARBA00022692"/>
    </source>
</evidence>
<feature type="transmembrane region" description="Helical" evidence="11">
    <location>
        <begin position="333"/>
        <end position="356"/>
    </location>
</feature>
<dbReference type="InterPro" id="IPR003661">
    <property type="entry name" value="HisK_dim/P_dom"/>
</dbReference>
<dbReference type="SMART" id="SM00387">
    <property type="entry name" value="HATPase_c"/>
    <property type="match status" value="1"/>
</dbReference>
<reference evidence="13 14" key="1">
    <citation type="submission" date="2016-06" db="EMBL/GenBank/DDBJ databases">
        <authorList>
            <person name="Ramos C."/>
            <person name="Pintado A."/>
            <person name="Crespo-Gomez J.I."/>
        </authorList>
    </citation>
    <scope>NUCLEOTIDE SEQUENCE [LARGE SCALE GENOMIC DNA]</scope>
    <source>
        <strain evidence="13 14">AVO110</strain>
    </source>
</reference>
<dbReference type="EMBL" id="LZEU01000001">
    <property type="protein sequence ID" value="MBC9248903.1"/>
    <property type="molecule type" value="Genomic_DNA"/>
</dbReference>
<proteinExistence type="predicted"/>
<evidence type="ECO:0000256" key="11">
    <source>
        <dbReference type="SAM" id="Phobius"/>
    </source>
</evidence>
<keyword evidence="11" id="KW-0472">Membrane</keyword>
<dbReference type="InterPro" id="IPR029151">
    <property type="entry name" value="Sensor-like_sf"/>
</dbReference>
<keyword evidence="4" id="KW-1003">Cell membrane</keyword>
<dbReference type="RefSeq" id="WP_187804067.1">
    <property type="nucleotide sequence ID" value="NZ_LZEU01000001.1"/>
</dbReference>
<accession>A0ABR7RV36</accession>
<dbReference type="Pfam" id="PF00512">
    <property type="entry name" value="HisKA"/>
    <property type="match status" value="1"/>
</dbReference>
<evidence type="ECO:0000256" key="4">
    <source>
        <dbReference type="ARBA" id="ARBA00022475"/>
    </source>
</evidence>
<protein>
    <recommendedName>
        <fullName evidence="3">histidine kinase</fullName>
        <ecNumber evidence="3">2.7.13.3</ecNumber>
    </recommendedName>
</protein>
<evidence type="ECO:0000259" key="12">
    <source>
        <dbReference type="PROSITE" id="PS50109"/>
    </source>
</evidence>
<name>A0ABR7RV36_AQUAC</name>
<keyword evidence="14" id="KW-1185">Reference proteome</keyword>
<evidence type="ECO:0000256" key="2">
    <source>
        <dbReference type="ARBA" id="ARBA00004651"/>
    </source>
</evidence>
<keyword evidence="6" id="KW-0808">Transferase</keyword>
<evidence type="ECO:0000313" key="13">
    <source>
        <dbReference type="EMBL" id="MBC9248903.1"/>
    </source>
</evidence>
<dbReference type="SUPFAM" id="SSF55874">
    <property type="entry name" value="ATPase domain of HSP90 chaperone/DNA topoisomerase II/histidine kinase"/>
    <property type="match status" value="1"/>
</dbReference>
<dbReference type="CDD" id="cd00075">
    <property type="entry name" value="HATPase"/>
    <property type="match status" value="1"/>
</dbReference>
<dbReference type="PROSITE" id="PS50109">
    <property type="entry name" value="HIS_KIN"/>
    <property type="match status" value="1"/>
</dbReference>
<keyword evidence="10" id="KW-0902">Two-component regulatory system</keyword>
<dbReference type="SUPFAM" id="SSF103190">
    <property type="entry name" value="Sensory domain-like"/>
    <property type="match status" value="1"/>
</dbReference>
<dbReference type="Gene3D" id="3.30.565.10">
    <property type="entry name" value="Histidine kinase-like ATPase, C-terminal domain"/>
    <property type="match status" value="1"/>
</dbReference>
<organism evidence="13 14">
    <name type="scientific">Aquipseudomonas alcaligenes</name>
    <name type="common">Pseudomonas alcaligenes</name>
    <dbReference type="NCBI Taxonomy" id="43263"/>
    <lineage>
        <taxon>Bacteria</taxon>
        <taxon>Pseudomonadati</taxon>
        <taxon>Pseudomonadota</taxon>
        <taxon>Gammaproteobacteria</taxon>
        <taxon>Pseudomonadales</taxon>
        <taxon>Pseudomonadaceae</taxon>
        <taxon>Aquipseudomonas</taxon>
    </lineage>
</organism>
<evidence type="ECO:0000313" key="14">
    <source>
        <dbReference type="Proteomes" id="UP000744555"/>
    </source>
</evidence>
<evidence type="ECO:0000256" key="1">
    <source>
        <dbReference type="ARBA" id="ARBA00000085"/>
    </source>
</evidence>
<evidence type="ECO:0000256" key="6">
    <source>
        <dbReference type="ARBA" id="ARBA00022679"/>
    </source>
</evidence>
<feature type="domain" description="Histidine kinase" evidence="12">
    <location>
        <begin position="389"/>
        <end position="605"/>
    </location>
</feature>
<sequence length="611" mass="67095">MLQKSLDHDEFSGDAQLMRGLARLRTLVISSALLWLAVVAVLAWLHGRRQLEADVAELAVQTNQYRDSALRIASQNFLEMSKITALLTVRADVLAIAEKYSALGHDFADLALPQRLALLKDDAQVRSTSAGLLEIVDDLRYDLIFVEDRFGNIIASSDAAKQVSMLGLYSGDRPYFLEAMQNAKGSMFSVGRTARKLGLNFSSRIDNGAGAAIGVVVARLPVERFVEHLSREGYQFIIIDSYGMIVASGDPDLVLQHVGPLSPRRPDDDLLKSYYHQDHLQTINLARYEGRLHDLHWVLNGKPILLSMAKLGNQGYQLGVFSSLRKKSEIDRAYLLIGALVGLMGIPVGIALYFLFAAQMRRAAAGRRLRAVNALLAHANEEKNRYLGIAAHDLRNPLSSLRGLSQLMLEMQLPEEQKHQFVNVIHRTSDELLNLVNDLLDVSNIEAGKIALSLAPVDLPALVRERLAHLLPQAEQKQIRIEFIASDIAALPVDKSRFGQVIDNLISNAIKFSPPGTVVTVRVADRNDGVEFAVEDQGPGISEADREHLFKSFQKLSAKPTAGEKSTGLGLSIVKSIVEAHGGHIDVESPPEGGARFVVLLPNFRSTAVEA</sequence>
<keyword evidence="5" id="KW-0597">Phosphoprotein</keyword>
<dbReference type="Pfam" id="PF02518">
    <property type="entry name" value="HATPase_c"/>
    <property type="match status" value="1"/>
</dbReference>
<gene>
    <name evidence="13" type="ORF">A9179_01315</name>
</gene>
<evidence type="ECO:0000256" key="3">
    <source>
        <dbReference type="ARBA" id="ARBA00012438"/>
    </source>
</evidence>
<comment type="catalytic activity">
    <reaction evidence="1">
        <text>ATP + protein L-histidine = ADP + protein N-phospho-L-histidine.</text>
        <dbReference type="EC" id="2.7.13.3"/>
    </reaction>
</comment>
<keyword evidence="9 11" id="KW-1133">Transmembrane helix</keyword>
<dbReference type="EC" id="2.7.13.3" evidence="3"/>
<dbReference type="SUPFAM" id="SSF47384">
    <property type="entry name" value="Homodimeric domain of signal transducing histidine kinase"/>
    <property type="match status" value="1"/>
</dbReference>
<dbReference type="PANTHER" id="PTHR43711">
    <property type="entry name" value="TWO-COMPONENT HISTIDINE KINASE"/>
    <property type="match status" value="1"/>
</dbReference>
<evidence type="ECO:0000256" key="10">
    <source>
        <dbReference type="ARBA" id="ARBA00023012"/>
    </source>
</evidence>
<dbReference type="InterPro" id="IPR036890">
    <property type="entry name" value="HATPase_C_sf"/>
</dbReference>
<comment type="subcellular location">
    <subcellularLocation>
        <location evidence="2">Cell membrane</location>
        <topology evidence="2">Multi-pass membrane protein</topology>
    </subcellularLocation>
</comment>
<dbReference type="InterPro" id="IPR005467">
    <property type="entry name" value="His_kinase_dom"/>
</dbReference>
<feature type="transmembrane region" description="Helical" evidence="11">
    <location>
        <begin position="27"/>
        <end position="45"/>
    </location>
</feature>
<comment type="caution">
    <text evidence="13">The sequence shown here is derived from an EMBL/GenBank/DDBJ whole genome shotgun (WGS) entry which is preliminary data.</text>
</comment>
<dbReference type="Gene3D" id="3.30.450.20">
    <property type="entry name" value="PAS domain"/>
    <property type="match status" value="1"/>
</dbReference>
<dbReference type="InterPro" id="IPR003594">
    <property type="entry name" value="HATPase_dom"/>
</dbReference>
<keyword evidence="7 11" id="KW-0812">Transmembrane</keyword>
<dbReference type="Gene3D" id="1.10.287.130">
    <property type="match status" value="1"/>
</dbReference>
<dbReference type="InterPro" id="IPR004358">
    <property type="entry name" value="Sig_transdc_His_kin-like_C"/>
</dbReference>
<keyword evidence="8" id="KW-0418">Kinase</keyword>
<dbReference type="CDD" id="cd00082">
    <property type="entry name" value="HisKA"/>
    <property type="match status" value="1"/>
</dbReference>
<dbReference type="InterPro" id="IPR036097">
    <property type="entry name" value="HisK_dim/P_sf"/>
</dbReference>
<evidence type="ECO:0000256" key="5">
    <source>
        <dbReference type="ARBA" id="ARBA00022553"/>
    </source>
</evidence>
<dbReference type="PRINTS" id="PR00344">
    <property type="entry name" value="BCTRLSENSOR"/>
</dbReference>
<dbReference type="InterPro" id="IPR050736">
    <property type="entry name" value="Sensor_HK_Regulatory"/>
</dbReference>
<dbReference type="SMART" id="SM00388">
    <property type="entry name" value="HisKA"/>
    <property type="match status" value="1"/>
</dbReference>
<dbReference type="Proteomes" id="UP000744555">
    <property type="component" value="Unassembled WGS sequence"/>
</dbReference>
<evidence type="ECO:0000256" key="9">
    <source>
        <dbReference type="ARBA" id="ARBA00022989"/>
    </source>
</evidence>
<dbReference type="PANTHER" id="PTHR43711:SF1">
    <property type="entry name" value="HISTIDINE KINASE 1"/>
    <property type="match status" value="1"/>
</dbReference>
<evidence type="ECO:0000256" key="8">
    <source>
        <dbReference type="ARBA" id="ARBA00022777"/>
    </source>
</evidence>